<dbReference type="PANTHER" id="PTHR20883">
    <property type="entry name" value="PHYTANOYL-COA DIOXYGENASE DOMAIN CONTAINING 1"/>
    <property type="match status" value="1"/>
</dbReference>
<sequence>MILTEDQITGYRENGYLVVDRLFNTEEVDALRDAFARDGEIPGDQRIAENDGEDVRAIYASHLRQPEFARLVRSPRLLGPVRQLLTDKVYVYQFKINAKPAFVGGGWAWHQDFTAWRIADALPEPKLVNVGLFLDDVTEFNGPLMFVPGSHRHGLIRSDRGGTMKSMQHLDPDDIQLTTTEMAGLVRRCGMDSPKGLAGSVIFFDPEIVHGSATNMSPFSRRLLLVTYNDSTNAPLGTPREWYLVEQDTTALEIVDEPLLALR</sequence>
<dbReference type="SUPFAM" id="SSF51197">
    <property type="entry name" value="Clavaminate synthase-like"/>
    <property type="match status" value="1"/>
</dbReference>
<dbReference type="GO" id="GO:0005506">
    <property type="term" value="F:iron ion binding"/>
    <property type="evidence" value="ECO:0007669"/>
    <property type="project" value="UniProtKB-ARBA"/>
</dbReference>
<organism evidence="1">
    <name type="scientific">uncultured bacterium esnapd2</name>
    <dbReference type="NCBI Taxonomy" id="1366601"/>
    <lineage>
        <taxon>Bacteria</taxon>
        <taxon>environmental samples</taxon>
    </lineage>
</organism>
<proteinExistence type="predicted"/>
<dbReference type="InterPro" id="IPR008775">
    <property type="entry name" value="Phytyl_CoA_dOase-like"/>
</dbReference>
<dbReference type="GO" id="GO:0016706">
    <property type="term" value="F:2-oxoglutarate-dependent dioxygenase activity"/>
    <property type="evidence" value="ECO:0007669"/>
    <property type="project" value="UniProtKB-ARBA"/>
</dbReference>
<dbReference type="AlphaFoldDB" id="S5UAL3"/>
<dbReference type="EMBL" id="KF264539">
    <property type="protein sequence ID" value="AGS49339.1"/>
    <property type="molecule type" value="Genomic_DNA"/>
</dbReference>
<accession>S5UAL3</accession>
<reference evidence="1" key="1">
    <citation type="journal article" date="2013" name="Proc. Natl. Acad. Sci. U.S.A.">
        <title>Mapping gene clusters within arrayed metagenomic libraries to expand the structural diversity of biomedically relevant natural products.</title>
        <authorList>
            <person name="Owen J.G."/>
            <person name="Reddy B.V."/>
            <person name="Ternei M.A."/>
            <person name="Charlop-Powers Z."/>
            <person name="Calle P.Y."/>
            <person name="Kim J.H."/>
            <person name="Brady S.F."/>
        </authorList>
    </citation>
    <scope>NUCLEOTIDE SEQUENCE</scope>
</reference>
<keyword evidence="1" id="KW-0223">Dioxygenase</keyword>
<protein>
    <submittedName>
        <fullName evidence="1">Phytanoyl-CoA dioxygenase</fullName>
    </submittedName>
</protein>
<dbReference type="Gene3D" id="2.60.120.620">
    <property type="entry name" value="q2cbj1_9rhob like domain"/>
    <property type="match status" value="1"/>
</dbReference>
<name>S5UAL3_9BACT</name>
<keyword evidence="1" id="KW-0560">Oxidoreductase</keyword>
<evidence type="ECO:0000313" key="1">
    <source>
        <dbReference type="EMBL" id="AGS49339.1"/>
    </source>
</evidence>
<dbReference type="PANTHER" id="PTHR20883:SF48">
    <property type="entry name" value="ECTOINE DIOXYGENASE"/>
    <property type="match status" value="1"/>
</dbReference>
<dbReference type="Pfam" id="PF05721">
    <property type="entry name" value="PhyH"/>
    <property type="match status" value="1"/>
</dbReference>